<evidence type="ECO:0000256" key="1">
    <source>
        <dbReference type="SAM" id="MobiDB-lite"/>
    </source>
</evidence>
<gene>
    <name evidence="4" type="ORF">B0T25DRAFT_266536</name>
</gene>
<keyword evidence="5" id="KW-1185">Reference proteome</keyword>
<proteinExistence type="predicted"/>
<feature type="transmembrane region" description="Helical" evidence="2">
    <location>
        <begin position="77"/>
        <end position="97"/>
    </location>
</feature>
<accession>A0AAJ0HAE3</accession>
<evidence type="ECO:0000256" key="2">
    <source>
        <dbReference type="SAM" id="Phobius"/>
    </source>
</evidence>
<name>A0AAJ0HAE3_9PEZI</name>
<organism evidence="4 5">
    <name type="scientific">Lasiosphaeria hispida</name>
    <dbReference type="NCBI Taxonomy" id="260671"/>
    <lineage>
        <taxon>Eukaryota</taxon>
        <taxon>Fungi</taxon>
        <taxon>Dikarya</taxon>
        <taxon>Ascomycota</taxon>
        <taxon>Pezizomycotina</taxon>
        <taxon>Sordariomycetes</taxon>
        <taxon>Sordariomycetidae</taxon>
        <taxon>Sordariales</taxon>
        <taxon>Lasiosphaeriaceae</taxon>
        <taxon>Lasiosphaeria</taxon>
    </lineage>
</organism>
<protein>
    <submittedName>
        <fullName evidence="4">Heterokaryon incompatibility protein-domain-containing protein</fullName>
    </submittedName>
</protein>
<feature type="domain" description="Heterokaryon incompatibility" evidence="3">
    <location>
        <begin position="385"/>
        <end position="533"/>
    </location>
</feature>
<evidence type="ECO:0000259" key="3">
    <source>
        <dbReference type="Pfam" id="PF06985"/>
    </source>
</evidence>
<keyword evidence="2" id="KW-1133">Transmembrane helix</keyword>
<reference evidence="4" key="2">
    <citation type="submission" date="2023-06" db="EMBL/GenBank/DDBJ databases">
        <authorList>
            <consortium name="Lawrence Berkeley National Laboratory"/>
            <person name="Haridas S."/>
            <person name="Hensen N."/>
            <person name="Bonometti L."/>
            <person name="Westerberg I."/>
            <person name="Brannstrom I.O."/>
            <person name="Guillou S."/>
            <person name="Cros-Aarteil S."/>
            <person name="Calhoun S."/>
            <person name="Kuo A."/>
            <person name="Mondo S."/>
            <person name="Pangilinan J."/>
            <person name="Riley R."/>
            <person name="Labutti K."/>
            <person name="Andreopoulos B."/>
            <person name="Lipzen A."/>
            <person name="Chen C."/>
            <person name="Yanf M."/>
            <person name="Daum C."/>
            <person name="Ng V."/>
            <person name="Clum A."/>
            <person name="Steindorff A."/>
            <person name="Ohm R."/>
            <person name="Martin F."/>
            <person name="Silar P."/>
            <person name="Natvig D."/>
            <person name="Lalanne C."/>
            <person name="Gautier V."/>
            <person name="Ament-Velasquez S.L."/>
            <person name="Kruys A."/>
            <person name="Hutchinson M.I."/>
            <person name="Powell A.J."/>
            <person name="Barry K."/>
            <person name="Miller A.N."/>
            <person name="Grigoriev I.V."/>
            <person name="Debuchy R."/>
            <person name="Gladieux P."/>
            <person name="Thoren M.H."/>
            <person name="Johannesson H."/>
        </authorList>
    </citation>
    <scope>NUCLEOTIDE SEQUENCE</scope>
    <source>
        <strain evidence="4">CBS 955.72</strain>
    </source>
</reference>
<reference evidence="4" key="1">
    <citation type="journal article" date="2023" name="Mol. Phylogenet. Evol.">
        <title>Genome-scale phylogeny and comparative genomics of the fungal order Sordariales.</title>
        <authorList>
            <person name="Hensen N."/>
            <person name="Bonometti L."/>
            <person name="Westerberg I."/>
            <person name="Brannstrom I.O."/>
            <person name="Guillou S."/>
            <person name="Cros-Aarteil S."/>
            <person name="Calhoun S."/>
            <person name="Haridas S."/>
            <person name="Kuo A."/>
            <person name="Mondo S."/>
            <person name="Pangilinan J."/>
            <person name="Riley R."/>
            <person name="LaButti K."/>
            <person name="Andreopoulos B."/>
            <person name="Lipzen A."/>
            <person name="Chen C."/>
            <person name="Yan M."/>
            <person name="Daum C."/>
            <person name="Ng V."/>
            <person name="Clum A."/>
            <person name="Steindorff A."/>
            <person name="Ohm R.A."/>
            <person name="Martin F."/>
            <person name="Silar P."/>
            <person name="Natvig D.O."/>
            <person name="Lalanne C."/>
            <person name="Gautier V."/>
            <person name="Ament-Velasquez S.L."/>
            <person name="Kruys A."/>
            <person name="Hutchinson M.I."/>
            <person name="Powell A.J."/>
            <person name="Barry K."/>
            <person name="Miller A.N."/>
            <person name="Grigoriev I.V."/>
            <person name="Debuchy R."/>
            <person name="Gladieux P."/>
            <person name="Hiltunen Thoren M."/>
            <person name="Johannesson H."/>
        </authorList>
    </citation>
    <scope>NUCLEOTIDE SEQUENCE</scope>
    <source>
        <strain evidence="4">CBS 955.72</strain>
    </source>
</reference>
<sequence>MPAHGRPSKLTGVPRRRRPRAKHTWIIFKLWAYCAAATVLYGLLSPSHDSYHEARVFFLLVSFIGSVMLATDNVVTVSLIFGHLLTGAIVFCIFSPLPTDTRLGVAIAIVFAPLILAVGVFLLIGVALLLWLILTSLSVPISNFPTIIYLCSFRRLVVRLPRFRNGDAFDQSRLCEACQTALRESSLLSGSWALIAMAVERNALHRTLEDMRRSWRGCHLCEALLGQKQHDDGDDDDDDDTRTASIQSYGTIRPALGPEPYGSMGGRGVLMNIQFIKGSLMSASESSFYVSLDTGCGTQFRTMAISEGALEETEASPRVFTGSDATLAKIKDWIGDCSRHKDCQPPDSDTTFLPSRLLFVGTTSTPELRIINTRSDAVQGPNPKYIALSHCWGGDIPCKLTTTNYPTMRETISESTLPKNFFHAIDITRRLGVPYLWIDSLCILQDSPSDWADESPTMGQVFASAHCVVAATASENSSGGCFRNRPVPQMERNLMTSATRRCYLSTTAPSVRTLFDTRVETAPLTKRAWAFQERLLSRRLIHFCSDAVLFECNTMQASEFHTKGTVYEKEPYAVQDGRLVSWFEDSVLSPLLKLTRRKGQEDVTRARRGIRGALDVLQSLGSVSKHDLAEKIEFCKRWFDIVSAYSEGALTCPTDKLIALSGVAELVQSRAKAPYLAGLWASGILELQLLWMVEETVEKQKQYCAPSWSWASVTGRIGLLPRGDLETTLLSDRSVILESLVQDVTVSYKDRPVAEARSLVDSGLLKIAGPVAVVAISKPKPMRRRGFLKTAPTIYFEGGLPSQLMTSSSLNFLPDLEIGDDEERGAAHPDDHVIALHVMTVRHSEESQHAYGLILRRKRISEFDDVTVYERLGVFWTSNVPAHDRGPFGGDANRWVHKTIVIE</sequence>
<feature type="region of interest" description="Disordered" evidence="1">
    <location>
        <begin position="229"/>
        <end position="257"/>
    </location>
</feature>
<dbReference type="PANTHER" id="PTHR33112:SF15">
    <property type="entry name" value="HETEROKARYON INCOMPATIBILITY DOMAIN-CONTAINING PROTEIN"/>
    <property type="match status" value="1"/>
</dbReference>
<dbReference type="EMBL" id="JAUIQD010000006">
    <property type="protein sequence ID" value="KAK3345967.1"/>
    <property type="molecule type" value="Genomic_DNA"/>
</dbReference>
<dbReference type="AlphaFoldDB" id="A0AAJ0HAE3"/>
<feature type="transmembrane region" description="Helical" evidence="2">
    <location>
        <begin position="56"/>
        <end position="71"/>
    </location>
</feature>
<keyword evidence="2" id="KW-0472">Membrane</keyword>
<evidence type="ECO:0000313" key="4">
    <source>
        <dbReference type="EMBL" id="KAK3345967.1"/>
    </source>
</evidence>
<dbReference type="Pfam" id="PF06985">
    <property type="entry name" value="HET"/>
    <property type="match status" value="1"/>
</dbReference>
<comment type="caution">
    <text evidence="4">The sequence shown here is derived from an EMBL/GenBank/DDBJ whole genome shotgun (WGS) entry which is preliminary data.</text>
</comment>
<dbReference type="InterPro" id="IPR010730">
    <property type="entry name" value="HET"/>
</dbReference>
<feature type="transmembrane region" description="Helical" evidence="2">
    <location>
        <begin position="104"/>
        <end position="134"/>
    </location>
</feature>
<keyword evidence="2" id="KW-0812">Transmembrane</keyword>
<dbReference type="Proteomes" id="UP001275084">
    <property type="component" value="Unassembled WGS sequence"/>
</dbReference>
<feature type="transmembrane region" description="Helical" evidence="2">
    <location>
        <begin position="25"/>
        <end position="44"/>
    </location>
</feature>
<dbReference type="PANTHER" id="PTHR33112">
    <property type="entry name" value="DOMAIN PROTEIN, PUTATIVE-RELATED"/>
    <property type="match status" value="1"/>
</dbReference>
<evidence type="ECO:0000313" key="5">
    <source>
        <dbReference type="Proteomes" id="UP001275084"/>
    </source>
</evidence>